<dbReference type="AlphaFoldDB" id="A0AAF1ANL1"/>
<evidence type="ECO:0000259" key="2">
    <source>
        <dbReference type="PROSITE" id="PS50104"/>
    </source>
</evidence>
<evidence type="ECO:0000313" key="4">
    <source>
        <dbReference type="Proteomes" id="UP000077755"/>
    </source>
</evidence>
<organism evidence="3 4">
    <name type="scientific">Daucus carota subsp. sativus</name>
    <name type="common">Carrot</name>
    <dbReference type="NCBI Taxonomy" id="79200"/>
    <lineage>
        <taxon>Eukaryota</taxon>
        <taxon>Viridiplantae</taxon>
        <taxon>Streptophyta</taxon>
        <taxon>Embryophyta</taxon>
        <taxon>Tracheophyta</taxon>
        <taxon>Spermatophyta</taxon>
        <taxon>Magnoliopsida</taxon>
        <taxon>eudicotyledons</taxon>
        <taxon>Gunneridae</taxon>
        <taxon>Pentapetalae</taxon>
        <taxon>asterids</taxon>
        <taxon>campanulids</taxon>
        <taxon>Apiales</taxon>
        <taxon>Apiaceae</taxon>
        <taxon>Apioideae</taxon>
        <taxon>Scandiceae</taxon>
        <taxon>Daucinae</taxon>
        <taxon>Daucus</taxon>
        <taxon>Daucus sect. Daucus</taxon>
    </lineage>
</organism>
<keyword evidence="1" id="KW-0520">NAD</keyword>
<keyword evidence="4" id="KW-1185">Reference proteome</keyword>
<proteinExistence type="predicted"/>
<dbReference type="PANTHER" id="PTHR32009:SF155">
    <property type="entry name" value="DISEASE RESISTANCE PROTEIN (TIR-NBS-LRR CLASS)"/>
    <property type="match status" value="1"/>
</dbReference>
<feature type="domain" description="TIR" evidence="2">
    <location>
        <begin position="19"/>
        <end position="115"/>
    </location>
</feature>
<name>A0AAF1ANL1_DAUCS</name>
<dbReference type="PANTHER" id="PTHR32009">
    <property type="entry name" value="TMV RESISTANCE PROTEIN N-LIKE"/>
    <property type="match status" value="1"/>
</dbReference>
<sequence>MASTSYNQTPSFSTPAPPTTWDVFLSFRGKDTRYTFTDHLYKALLRTGIRTFKDDPELLSGEVISRALPQAIQESKTYIVVLSENYATSSWCLDELVEILNCYNRMKRLVIPVFY</sequence>
<gene>
    <name evidence="3" type="ORF">DCAR_0205827</name>
</gene>
<dbReference type="Proteomes" id="UP000077755">
    <property type="component" value="Chromosome 2"/>
</dbReference>
<dbReference type="Pfam" id="PF01582">
    <property type="entry name" value="TIR"/>
    <property type="match status" value="1"/>
</dbReference>
<dbReference type="PROSITE" id="PS50104">
    <property type="entry name" value="TIR"/>
    <property type="match status" value="1"/>
</dbReference>
<evidence type="ECO:0000256" key="1">
    <source>
        <dbReference type="ARBA" id="ARBA00023027"/>
    </source>
</evidence>
<dbReference type="SMART" id="SM00255">
    <property type="entry name" value="TIR"/>
    <property type="match status" value="1"/>
</dbReference>
<evidence type="ECO:0000313" key="3">
    <source>
        <dbReference type="EMBL" id="WOG86610.1"/>
    </source>
</evidence>
<reference evidence="3" key="1">
    <citation type="journal article" date="2016" name="Nat. Genet.">
        <title>A high-quality carrot genome assembly provides new insights into carotenoid accumulation and asterid genome evolution.</title>
        <authorList>
            <person name="Iorizzo M."/>
            <person name="Ellison S."/>
            <person name="Senalik D."/>
            <person name="Zeng P."/>
            <person name="Satapoomin P."/>
            <person name="Huang J."/>
            <person name="Bowman M."/>
            <person name="Iovene M."/>
            <person name="Sanseverino W."/>
            <person name="Cavagnaro P."/>
            <person name="Yildiz M."/>
            <person name="Macko-Podgorni A."/>
            <person name="Moranska E."/>
            <person name="Grzebelus E."/>
            <person name="Grzebelus D."/>
            <person name="Ashrafi H."/>
            <person name="Zheng Z."/>
            <person name="Cheng S."/>
            <person name="Spooner D."/>
            <person name="Van Deynze A."/>
            <person name="Simon P."/>
        </authorList>
    </citation>
    <scope>NUCLEOTIDE SEQUENCE</scope>
    <source>
        <tissue evidence="3">Leaf</tissue>
    </source>
</reference>
<dbReference type="SUPFAM" id="SSF52200">
    <property type="entry name" value="Toll/Interleukin receptor TIR domain"/>
    <property type="match status" value="1"/>
</dbReference>
<dbReference type="EMBL" id="CP093344">
    <property type="protein sequence ID" value="WOG86610.1"/>
    <property type="molecule type" value="Genomic_DNA"/>
</dbReference>
<dbReference type="InterPro" id="IPR035897">
    <property type="entry name" value="Toll_tir_struct_dom_sf"/>
</dbReference>
<accession>A0AAF1ANL1</accession>
<dbReference type="InterPro" id="IPR000157">
    <property type="entry name" value="TIR_dom"/>
</dbReference>
<dbReference type="Gene3D" id="3.40.50.10140">
    <property type="entry name" value="Toll/interleukin-1 receptor homology (TIR) domain"/>
    <property type="match status" value="1"/>
</dbReference>
<protein>
    <recommendedName>
        <fullName evidence="2">TIR domain-containing protein</fullName>
    </recommendedName>
</protein>
<dbReference type="GO" id="GO:0007165">
    <property type="term" value="P:signal transduction"/>
    <property type="evidence" value="ECO:0007669"/>
    <property type="project" value="InterPro"/>
</dbReference>
<reference evidence="3" key="2">
    <citation type="submission" date="2022-03" db="EMBL/GenBank/DDBJ databases">
        <title>Draft title - Genomic analysis of global carrot germplasm unveils the trajectory of domestication and the origin of high carotenoid orange carrot.</title>
        <authorList>
            <person name="Iorizzo M."/>
            <person name="Ellison S."/>
            <person name="Senalik D."/>
            <person name="Macko-Podgorni A."/>
            <person name="Grzebelus D."/>
            <person name="Bostan H."/>
            <person name="Rolling W."/>
            <person name="Curaba J."/>
            <person name="Simon P."/>
        </authorList>
    </citation>
    <scope>NUCLEOTIDE SEQUENCE</scope>
    <source>
        <tissue evidence="3">Leaf</tissue>
    </source>
</reference>